<dbReference type="InterPro" id="IPR036388">
    <property type="entry name" value="WH-like_DNA-bd_sf"/>
</dbReference>
<sequence>MTVIPGEHSSVRSLVYSNMDTLSDSERRVGRALLAQYPTAGLTTVAELAGVAGVSPPTVIRFVNRLGFTGFPALQRALVHELNGELGSPLKQYPEKTHGRGDSGGLQHHYDAFSAMLSSTFNEVPESEFATLVRLLSDPSRQIRIIGGRFSRVLADYTAMHLQLLRAGVEFISSEDIAQRTAIADSSSSTVLVVYDYRRYSESILQFARQMNERGATVCLFTDNWLSPIAKFAKVVLPSRVDSASPFDSLMAAMAASEAAIGAVADQLGEQGVRRLSVIESSLDNQ</sequence>
<gene>
    <name evidence="5" type="ORF">D9V41_00075</name>
</gene>
<dbReference type="Gene3D" id="3.40.50.10490">
    <property type="entry name" value="Glucose-6-phosphate isomerase like protein, domain 1"/>
    <property type="match status" value="1"/>
</dbReference>
<dbReference type="GO" id="GO:0003677">
    <property type="term" value="F:DNA binding"/>
    <property type="evidence" value="ECO:0007669"/>
    <property type="project" value="UniProtKB-KW"/>
</dbReference>
<dbReference type="Gene3D" id="1.10.10.10">
    <property type="entry name" value="Winged helix-like DNA-binding domain superfamily/Winged helix DNA-binding domain"/>
    <property type="match status" value="1"/>
</dbReference>
<dbReference type="CDD" id="cd05013">
    <property type="entry name" value="SIS_RpiR"/>
    <property type="match status" value="1"/>
</dbReference>
<dbReference type="PANTHER" id="PTHR30514">
    <property type="entry name" value="GLUCOKINASE"/>
    <property type="match status" value="1"/>
</dbReference>
<dbReference type="AlphaFoldDB" id="A0A3L8PNV1"/>
<comment type="caution">
    <text evidence="5">The sequence shown here is derived from an EMBL/GenBank/DDBJ whole genome shotgun (WGS) entry which is preliminary data.</text>
</comment>
<dbReference type="Proteomes" id="UP000282515">
    <property type="component" value="Unassembled WGS sequence"/>
</dbReference>
<dbReference type="InterPro" id="IPR046348">
    <property type="entry name" value="SIS_dom_sf"/>
</dbReference>
<keyword evidence="3" id="KW-0804">Transcription</keyword>
<dbReference type="GO" id="GO:0003700">
    <property type="term" value="F:DNA-binding transcription factor activity"/>
    <property type="evidence" value="ECO:0007669"/>
    <property type="project" value="InterPro"/>
</dbReference>
<dbReference type="RefSeq" id="WP_121792506.1">
    <property type="nucleotide sequence ID" value="NZ_RDBF01000001.1"/>
</dbReference>
<evidence type="ECO:0000313" key="5">
    <source>
        <dbReference type="EMBL" id="RLV57097.1"/>
    </source>
</evidence>
<dbReference type="SUPFAM" id="SSF46689">
    <property type="entry name" value="Homeodomain-like"/>
    <property type="match status" value="1"/>
</dbReference>
<dbReference type="SUPFAM" id="SSF53697">
    <property type="entry name" value="SIS domain"/>
    <property type="match status" value="1"/>
</dbReference>
<dbReference type="PROSITE" id="PS51071">
    <property type="entry name" value="HTH_RPIR"/>
    <property type="match status" value="1"/>
</dbReference>
<evidence type="ECO:0000256" key="2">
    <source>
        <dbReference type="ARBA" id="ARBA00023125"/>
    </source>
</evidence>
<dbReference type="EMBL" id="RDBF01000001">
    <property type="protein sequence ID" value="RLV57097.1"/>
    <property type="molecule type" value="Genomic_DNA"/>
</dbReference>
<dbReference type="Pfam" id="PF01418">
    <property type="entry name" value="HTH_6"/>
    <property type="match status" value="1"/>
</dbReference>
<reference evidence="5 6" key="1">
    <citation type="submission" date="2018-10" db="EMBL/GenBank/DDBJ databases">
        <title>Aeromicrobium sp. 9W16Y-2 whole genome shotgun sequence.</title>
        <authorList>
            <person name="Li F."/>
        </authorList>
    </citation>
    <scope>NUCLEOTIDE SEQUENCE [LARGE SCALE GENOMIC DNA]</scope>
    <source>
        <strain evidence="5 6">9W16Y-2</strain>
    </source>
</reference>
<evidence type="ECO:0000256" key="1">
    <source>
        <dbReference type="ARBA" id="ARBA00023015"/>
    </source>
</evidence>
<keyword evidence="6" id="KW-1185">Reference proteome</keyword>
<dbReference type="InterPro" id="IPR035472">
    <property type="entry name" value="RpiR-like_SIS"/>
</dbReference>
<accession>A0A3L8PNV1</accession>
<dbReference type="InterPro" id="IPR000281">
    <property type="entry name" value="HTH_RpiR"/>
</dbReference>
<dbReference type="Pfam" id="PF01380">
    <property type="entry name" value="SIS"/>
    <property type="match status" value="1"/>
</dbReference>
<dbReference type="OrthoDB" id="3574600at2"/>
<dbReference type="InterPro" id="IPR009057">
    <property type="entry name" value="Homeodomain-like_sf"/>
</dbReference>
<dbReference type="InterPro" id="IPR047640">
    <property type="entry name" value="RpiR-like"/>
</dbReference>
<dbReference type="InterPro" id="IPR001347">
    <property type="entry name" value="SIS_dom"/>
</dbReference>
<feature type="domain" description="HTH rpiR-type" evidence="4">
    <location>
        <begin position="9"/>
        <end position="85"/>
    </location>
</feature>
<evidence type="ECO:0000313" key="6">
    <source>
        <dbReference type="Proteomes" id="UP000282515"/>
    </source>
</evidence>
<dbReference type="GO" id="GO:1901135">
    <property type="term" value="P:carbohydrate derivative metabolic process"/>
    <property type="evidence" value="ECO:0007669"/>
    <property type="project" value="InterPro"/>
</dbReference>
<proteinExistence type="predicted"/>
<protein>
    <submittedName>
        <fullName evidence="5">MurR/RpiR family transcriptional regulator</fullName>
    </submittedName>
</protein>
<dbReference type="PANTHER" id="PTHR30514:SF18">
    <property type="entry name" value="RPIR-FAMILY TRANSCRIPTIONAL REGULATOR"/>
    <property type="match status" value="1"/>
</dbReference>
<organism evidence="5 6">
    <name type="scientific">Aeromicrobium phragmitis</name>
    <dbReference type="NCBI Taxonomy" id="2478914"/>
    <lineage>
        <taxon>Bacteria</taxon>
        <taxon>Bacillati</taxon>
        <taxon>Actinomycetota</taxon>
        <taxon>Actinomycetes</taxon>
        <taxon>Propionibacteriales</taxon>
        <taxon>Nocardioidaceae</taxon>
        <taxon>Aeromicrobium</taxon>
    </lineage>
</organism>
<keyword evidence="2" id="KW-0238">DNA-binding</keyword>
<name>A0A3L8PNV1_9ACTN</name>
<dbReference type="GO" id="GO:0097367">
    <property type="term" value="F:carbohydrate derivative binding"/>
    <property type="evidence" value="ECO:0007669"/>
    <property type="project" value="InterPro"/>
</dbReference>
<keyword evidence="1" id="KW-0805">Transcription regulation</keyword>
<evidence type="ECO:0000259" key="4">
    <source>
        <dbReference type="PROSITE" id="PS51071"/>
    </source>
</evidence>
<evidence type="ECO:0000256" key="3">
    <source>
        <dbReference type="ARBA" id="ARBA00023163"/>
    </source>
</evidence>